<reference evidence="2 4" key="1">
    <citation type="submission" date="2020-01" db="EMBL/GenBank/DDBJ databases">
        <authorList>
            <consortium name="DOE Joint Genome Institute"/>
            <person name="Haridas S."/>
            <person name="Albert R."/>
            <person name="Binder M."/>
            <person name="Bloem J."/>
            <person name="Labutti K."/>
            <person name="Salamov A."/>
            <person name="Andreopoulos B."/>
            <person name="Baker S.E."/>
            <person name="Barry K."/>
            <person name="Bills G."/>
            <person name="Bluhm B.H."/>
            <person name="Cannon C."/>
            <person name="Castanera R."/>
            <person name="Culley D.E."/>
            <person name="Daum C."/>
            <person name="Ezra D."/>
            <person name="Gonzalez J.B."/>
            <person name="Henrissat B."/>
            <person name="Kuo A."/>
            <person name="Liang C."/>
            <person name="Lipzen A."/>
            <person name="Lutzoni F."/>
            <person name="Magnuson J."/>
            <person name="Mondo S."/>
            <person name="Nolan M."/>
            <person name="Ohm R."/>
            <person name="Pangilinan J."/>
            <person name="Park H.-J."/>
            <person name="Ramirez L."/>
            <person name="Alfaro M."/>
            <person name="Sun H."/>
            <person name="Tritt A."/>
            <person name="Yoshinaga Y."/>
            <person name="Zwiers L.-H."/>
            <person name="Turgeon B.G."/>
            <person name="Goodwin S.B."/>
            <person name="Spatafora J.W."/>
            <person name="Crous P.W."/>
            <person name="Grigoriev I.V."/>
        </authorList>
    </citation>
    <scope>NUCLEOTIDE SEQUENCE</scope>
    <source>
        <strain evidence="2 4">CBS 781.70</strain>
    </source>
</reference>
<reference evidence="4" key="2">
    <citation type="submission" date="2020-04" db="EMBL/GenBank/DDBJ databases">
        <authorList>
            <consortium name="NCBI Genome Project"/>
        </authorList>
    </citation>
    <scope>NUCLEOTIDE SEQUENCE</scope>
    <source>
        <strain evidence="4">CBS 781.70</strain>
    </source>
</reference>
<sequence length="130" mass="14370">MRFCMKRYKVETSQPEPLKSGDKAGMACICLNSHPGWNYVAFPPLTREGDVPSRHNEDEPGADEGEQQDDEHSERQDGNRTSRELSPKPLDISEALSSIRSSPPPVTLEPPLAGKGDKKKKSTKKPRAVS</sequence>
<feature type="compositionally biased region" description="Basic and acidic residues" evidence="1">
    <location>
        <begin position="70"/>
        <end position="86"/>
    </location>
</feature>
<feature type="compositionally biased region" description="Basic and acidic residues" evidence="1">
    <location>
        <begin position="47"/>
        <end position="58"/>
    </location>
</feature>
<evidence type="ECO:0000256" key="1">
    <source>
        <dbReference type="SAM" id="MobiDB-lite"/>
    </source>
</evidence>
<evidence type="ECO:0000313" key="4">
    <source>
        <dbReference type="RefSeq" id="XP_033538392.1"/>
    </source>
</evidence>
<feature type="compositionally biased region" description="Acidic residues" evidence="1">
    <location>
        <begin position="59"/>
        <end position="69"/>
    </location>
</feature>
<dbReference type="Proteomes" id="UP000504638">
    <property type="component" value="Unplaced"/>
</dbReference>
<evidence type="ECO:0000313" key="2">
    <source>
        <dbReference type="EMBL" id="KAF1816761.1"/>
    </source>
</evidence>
<feature type="compositionally biased region" description="Basic residues" evidence="1">
    <location>
        <begin position="117"/>
        <end position="130"/>
    </location>
</feature>
<gene>
    <name evidence="2 4" type="ORF">P152DRAFT_455002</name>
</gene>
<proteinExistence type="predicted"/>
<organism evidence="2">
    <name type="scientific">Eremomyces bilateralis CBS 781.70</name>
    <dbReference type="NCBI Taxonomy" id="1392243"/>
    <lineage>
        <taxon>Eukaryota</taxon>
        <taxon>Fungi</taxon>
        <taxon>Dikarya</taxon>
        <taxon>Ascomycota</taxon>
        <taxon>Pezizomycotina</taxon>
        <taxon>Dothideomycetes</taxon>
        <taxon>Dothideomycetes incertae sedis</taxon>
        <taxon>Eremomycetales</taxon>
        <taxon>Eremomycetaceae</taxon>
        <taxon>Eremomyces</taxon>
    </lineage>
</organism>
<dbReference type="GeneID" id="54419268"/>
<dbReference type="RefSeq" id="XP_033538392.1">
    <property type="nucleotide sequence ID" value="XM_033678698.1"/>
</dbReference>
<dbReference type="AlphaFoldDB" id="A0A6G1GFS0"/>
<feature type="region of interest" description="Disordered" evidence="1">
    <location>
        <begin position="42"/>
        <end position="130"/>
    </location>
</feature>
<evidence type="ECO:0000313" key="3">
    <source>
        <dbReference type="Proteomes" id="UP000504638"/>
    </source>
</evidence>
<name>A0A6G1GFS0_9PEZI</name>
<protein>
    <submittedName>
        <fullName evidence="2 4">Uncharacterized protein</fullName>
    </submittedName>
</protein>
<accession>A0A6G1GFS0</accession>
<reference evidence="4" key="3">
    <citation type="submission" date="2025-04" db="UniProtKB">
        <authorList>
            <consortium name="RefSeq"/>
        </authorList>
    </citation>
    <scope>IDENTIFICATION</scope>
    <source>
        <strain evidence="4">CBS 781.70</strain>
    </source>
</reference>
<keyword evidence="3" id="KW-1185">Reference proteome</keyword>
<dbReference type="EMBL" id="ML975150">
    <property type="protein sequence ID" value="KAF1816761.1"/>
    <property type="molecule type" value="Genomic_DNA"/>
</dbReference>